<reference evidence="1 2" key="1">
    <citation type="submission" date="2020-08" db="EMBL/GenBank/DDBJ databases">
        <title>Genomic Encyclopedia of Type Strains, Phase IV (KMG-IV): sequencing the most valuable type-strain genomes for metagenomic binning, comparative biology and taxonomic classification.</title>
        <authorList>
            <person name="Goeker M."/>
        </authorList>
    </citation>
    <scope>NUCLEOTIDE SEQUENCE [LARGE SCALE GENOMIC DNA]</scope>
    <source>
        <strain evidence="1 2">DSM 103526</strain>
    </source>
</reference>
<dbReference type="EMBL" id="JACHEN010000021">
    <property type="protein sequence ID" value="MBB6217205.1"/>
    <property type="molecule type" value="Genomic_DNA"/>
</dbReference>
<organism evidence="1 2">
    <name type="scientific">Anaerosolibacter carboniphilus</name>
    <dbReference type="NCBI Taxonomy" id="1417629"/>
    <lineage>
        <taxon>Bacteria</taxon>
        <taxon>Bacillati</taxon>
        <taxon>Bacillota</taxon>
        <taxon>Clostridia</taxon>
        <taxon>Peptostreptococcales</taxon>
        <taxon>Thermotaleaceae</taxon>
        <taxon>Anaerosolibacter</taxon>
    </lineage>
</organism>
<name>A0A841L4F1_9FIRM</name>
<sequence length="61" mass="7279">MYTGNKVKKDLIDLCVQFIEMIDNLKKQGIIDETEYQKLVKNKKRFLEEHGRNDLKEENHG</sequence>
<protein>
    <submittedName>
        <fullName evidence="1">Uncharacterized protein</fullName>
    </submittedName>
</protein>
<accession>A0A841L4F1</accession>
<dbReference type="Proteomes" id="UP000579281">
    <property type="component" value="Unassembled WGS sequence"/>
</dbReference>
<evidence type="ECO:0000313" key="2">
    <source>
        <dbReference type="Proteomes" id="UP000579281"/>
    </source>
</evidence>
<comment type="caution">
    <text evidence="1">The sequence shown here is derived from an EMBL/GenBank/DDBJ whole genome shotgun (WGS) entry which is preliminary data.</text>
</comment>
<dbReference type="RefSeq" id="WP_207727047.1">
    <property type="nucleotide sequence ID" value="NZ_JACHEN010000021.1"/>
</dbReference>
<evidence type="ECO:0000313" key="1">
    <source>
        <dbReference type="EMBL" id="MBB6217205.1"/>
    </source>
</evidence>
<gene>
    <name evidence="1" type="ORF">HNQ80_003324</name>
</gene>
<keyword evidence="2" id="KW-1185">Reference proteome</keyword>
<dbReference type="AlphaFoldDB" id="A0A841L4F1"/>
<proteinExistence type="predicted"/>